<dbReference type="PROSITE" id="PS00028">
    <property type="entry name" value="ZINC_FINGER_C2H2_1"/>
    <property type="match status" value="2"/>
</dbReference>
<dbReference type="KEGG" id="ndi:NDAI_0B06020"/>
<evidence type="ECO:0000256" key="6">
    <source>
        <dbReference type="ARBA" id="ARBA00023015"/>
    </source>
</evidence>
<dbReference type="GO" id="GO:0008270">
    <property type="term" value="F:zinc ion binding"/>
    <property type="evidence" value="ECO:0007669"/>
    <property type="project" value="UniProtKB-KW"/>
</dbReference>
<dbReference type="HOGENOM" id="CLU_704373_0_0_1"/>
<feature type="compositionally biased region" description="Polar residues" evidence="10">
    <location>
        <begin position="373"/>
        <end position="388"/>
    </location>
</feature>
<dbReference type="FunFam" id="3.30.160.60:FF:002343">
    <property type="entry name" value="Zinc finger protein 33A"/>
    <property type="match status" value="1"/>
</dbReference>
<dbReference type="GO" id="GO:0000433">
    <property type="term" value="P:carbon catabolite repression of transcription from RNA polymerase II promoter by glucose"/>
    <property type="evidence" value="ECO:0007669"/>
    <property type="project" value="TreeGrafter"/>
</dbReference>
<name>G0W773_NAUDC</name>
<evidence type="ECO:0000256" key="10">
    <source>
        <dbReference type="SAM" id="MobiDB-lite"/>
    </source>
</evidence>
<proteinExistence type="predicted"/>
<keyword evidence="5" id="KW-0862">Zinc</keyword>
<dbReference type="GO" id="GO:0005634">
    <property type="term" value="C:nucleus"/>
    <property type="evidence" value="ECO:0007669"/>
    <property type="project" value="UniProtKB-SubCell"/>
</dbReference>
<dbReference type="eggNOG" id="KOG1721">
    <property type="taxonomic scope" value="Eukaryota"/>
</dbReference>
<dbReference type="RefSeq" id="XP_003668877.1">
    <property type="nucleotide sequence ID" value="XM_003668829.1"/>
</dbReference>
<dbReference type="Gene3D" id="3.30.160.60">
    <property type="entry name" value="Classic Zinc Finger"/>
    <property type="match status" value="2"/>
</dbReference>
<dbReference type="STRING" id="1071378.G0W773"/>
<evidence type="ECO:0000256" key="2">
    <source>
        <dbReference type="ARBA" id="ARBA00022723"/>
    </source>
</evidence>
<organism evidence="12 13">
    <name type="scientific">Naumovozyma dairenensis (strain ATCC 10597 / BCRC 20456 / CBS 421 / NBRC 0211 / NRRL Y-12639)</name>
    <name type="common">Saccharomyces dairenensis</name>
    <dbReference type="NCBI Taxonomy" id="1071378"/>
    <lineage>
        <taxon>Eukaryota</taxon>
        <taxon>Fungi</taxon>
        <taxon>Dikarya</taxon>
        <taxon>Ascomycota</taxon>
        <taxon>Saccharomycotina</taxon>
        <taxon>Saccharomycetes</taxon>
        <taxon>Saccharomycetales</taxon>
        <taxon>Saccharomycetaceae</taxon>
        <taxon>Naumovozyma</taxon>
    </lineage>
</organism>
<keyword evidence="13" id="KW-1185">Reference proteome</keyword>
<dbReference type="OrthoDB" id="654211at2759"/>
<dbReference type="SUPFAM" id="SSF57667">
    <property type="entry name" value="beta-beta-alpha zinc fingers"/>
    <property type="match status" value="2"/>
</dbReference>
<dbReference type="PROSITE" id="PS50157">
    <property type="entry name" value="ZINC_FINGER_C2H2_2"/>
    <property type="match status" value="2"/>
</dbReference>
<dbReference type="AlphaFoldDB" id="G0W773"/>
<dbReference type="GeneID" id="11497791"/>
<comment type="subcellular location">
    <subcellularLocation>
        <location evidence="1">Nucleus</location>
    </subcellularLocation>
</comment>
<evidence type="ECO:0000256" key="1">
    <source>
        <dbReference type="ARBA" id="ARBA00004123"/>
    </source>
</evidence>
<evidence type="ECO:0000256" key="5">
    <source>
        <dbReference type="ARBA" id="ARBA00022833"/>
    </source>
</evidence>
<dbReference type="InterPro" id="IPR051007">
    <property type="entry name" value="creA/MIG_C2H2-ZnF"/>
</dbReference>
<feature type="domain" description="C2H2-type" evidence="11">
    <location>
        <begin position="49"/>
        <end position="78"/>
    </location>
</feature>
<keyword evidence="4 9" id="KW-0863">Zinc-finger</keyword>
<sequence>MVVAMNQDPSTFAADNDERPFRCQFCSRGFHRLEHKKRHVRTHTGEKPHVCNFPHCKKGFSRRDELKRHIRTHLGSSYRRIRKPTKTTKAGEDIQKSISNDNICSSTDTSDTETYHKVPVTSFLTTVLNFADAPSRPSHEENMCRRDDFLTTLPPVSYLVAAASSVRKPSKTLQSTSDILPLRSVRSTTSSSTLYSNHPVAGTSNVSLSSTGTLSATLSASSSHDRHLSSSSIASLPNNEATNSQMFPNPIQSKEFSSQSLYNNYCYRKNQEQAHVFGNDQHVRKITNINYISSLTPSPSNTASPVSSKHNVVSNNTKGSLEHLLNPVSPIRKEEPNIISRKLHKRDHKVRFQISTDAEELGEKGDYDEDITRNPTHTTVTDKSTAPQTGIKYKLPQNNYDRAPIALPSINHVVKQIELFSTNANN</sequence>
<accession>G0W773</accession>
<keyword evidence="6" id="KW-0805">Transcription regulation</keyword>
<dbReference type="PANTHER" id="PTHR47428:SF1">
    <property type="entry name" value="REGULATORY PROTEIN MIG1-RELATED"/>
    <property type="match status" value="1"/>
</dbReference>
<evidence type="ECO:0000256" key="7">
    <source>
        <dbReference type="ARBA" id="ARBA00023163"/>
    </source>
</evidence>
<dbReference type="InterPro" id="IPR013087">
    <property type="entry name" value="Znf_C2H2_type"/>
</dbReference>
<keyword evidence="8" id="KW-0539">Nucleus</keyword>
<keyword evidence="3" id="KW-0677">Repeat</keyword>
<evidence type="ECO:0000256" key="9">
    <source>
        <dbReference type="PROSITE-ProRule" id="PRU00042"/>
    </source>
</evidence>
<dbReference type="EMBL" id="HE580268">
    <property type="protein sequence ID" value="CCD23634.1"/>
    <property type="molecule type" value="Genomic_DNA"/>
</dbReference>
<feature type="region of interest" description="Disordered" evidence="10">
    <location>
        <begin position="226"/>
        <end position="250"/>
    </location>
</feature>
<dbReference type="InterPro" id="IPR036236">
    <property type="entry name" value="Znf_C2H2_sf"/>
</dbReference>
<protein>
    <recommendedName>
        <fullName evidence="11">C2H2-type domain-containing protein</fullName>
    </recommendedName>
</protein>
<evidence type="ECO:0000256" key="3">
    <source>
        <dbReference type="ARBA" id="ARBA00022737"/>
    </source>
</evidence>
<gene>
    <name evidence="12" type="primary">NDAI0B06020</name>
    <name evidence="12" type="ordered locus">NDAI_0B06020</name>
</gene>
<keyword evidence="7" id="KW-0804">Transcription</keyword>
<reference evidence="12 13" key="1">
    <citation type="journal article" date="2011" name="Proc. Natl. Acad. Sci. U.S.A.">
        <title>Evolutionary erosion of yeast sex chromosomes by mating-type switching accidents.</title>
        <authorList>
            <person name="Gordon J.L."/>
            <person name="Armisen D."/>
            <person name="Proux-Wera E."/>
            <person name="Oheigeartaigh S.S."/>
            <person name="Byrne K.P."/>
            <person name="Wolfe K.H."/>
        </authorList>
    </citation>
    <scope>NUCLEOTIDE SEQUENCE [LARGE SCALE GENOMIC DNA]</scope>
    <source>
        <strain evidence="13">ATCC 10597 / BCRC 20456 / CBS 421 / NBRC 0211 / NRRL Y-12639</strain>
    </source>
</reference>
<dbReference type="SMART" id="SM00355">
    <property type="entry name" value="ZnF_C2H2"/>
    <property type="match status" value="2"/>
</dbReference>
<evidence type="ECO:0000313" key="13">
    <source>
        <dbReference type="Proteomes" id="UP000000689"/>
    </source>
</evidence>
<dbReference type="PANTHER" id="PTHR47428">
    <property type="entry name" value="REGULATORY PROTEIN MIG1-RELATED"/>
    <property type="match status" value="1"/>
</dbReference>
<feature type="region of interest" description="Disordered" evidence="10">
    <location>
        <begin position="366"/>
        <end position="391"/>
    </location>
</feature>
<dbReference type="GO" id="GO:0000978">
    <property type="term" value="F:RNA polymerase II cis-regulatory region sequence-specific DNA binding"/>
    <property type="evidence" value="ECO:0007669"/>
    <property type="project" value="TreeGrafter"/>
</dbReference>
<dbReference type="Proteomes" id="UP000000689">
    <property type="component" value="Chromosome 2"/>
</dbReference>
<feature type="domain" description="C2H2-type" evidence="11">
    <location>
        <begin position="21"/>
        <end position="48"/>
    </location>
</feature>
<feature type="compositionally biased region" description="Polar residues" evidence="10">
    <location>
        <begin position="237"/>
        <end position="250"/>
    </location>
</feature>
<evidence type="ECO:0000313" key="12">
    <source>
        <dbReference type="EMBL" id="CCD23634.1"/>
    </source>
</evidence>
<evidence type="ECO:0000256" key="4">
    <source>
        <dbReference type="ARBA" id="ARBA00022771"/>
    </source>
</evidence>
<evidence type="ECO:0000259" key="11">
    <source>
        <dbReference type="PROSITE" id="PS50157"/>
    </source>
</evidence>
<dbReference type="GO" id="GO:0005737">
    <property type="term" value="C:cytoplasm"/>
    <property type="evidence" value="ECO:0007669"/>
    <property type="project" value="TreeGrafter"/>
</dbReference>
<evidence type="ECO:0000256" key="8">
    <source>
        <dbReference type="ARBA" id="ARBA00023242"/>
    </source>
</evidence>
<keyword evidence="2" id="KW-0479">Metal-binding</keyword>